<name>A0ABD1DMN0_CULPP</name>
<evidence type="ECO:0000313" key="1">
    <source>
        <dbReference type="EMBL" id="KAL1399659.1"/>
    </source>
</evidence>
<sequence length="47" mass="5471">MSLADNFTDFAAGSRFVFQMAVEEYHTGRNWSGLLDRYWLIVEELIA</sequence>
<reference evidence="1 2" key="1">
    <citation type="submission" date="2024-05" db="EMBL/GenBank/DDBJ databases">
        <title>Culex pipiens pipiens assembly and annotation.</title>
        <authorList>
            <person name="Alout H."/>
            <person name="Durand T."/>
        </authorList>
    </citation>
    <scope>NUCLEOTIDE SEQUENCE [LARGE SCALE GENOMIC DNA]</scope>
    <source>
        <strain evidence="1">HA-2024</strain>
        <tissue evidence="1">Whole body</tissue>
    </source>
</reference>
<organism evidence="1 2">
    <name type="scientific">Culex pipiens pipiens</name>
    <name type="common">Northern house mosquito</name>
    <dbReference type="NCBI Taxonomy" id="38569"/>
    <lineage>
        <taxon>Eukaryota</taxon>
        <taxon>Metazoa</taxon>
        <taxon>Ecdysozoa</taxon>
        <taxon>Arthropoda</taxon>
        <taxon>Hexapoda</taxon>
        <taxon>Insecta</taxon>
        <taxon>Pterygota</taxon>
        <taxon>Neoptera</taxon>
        <taxon>Endopterygota</taxon>
        <taxon>Diptera</taxon>
        <taxon>Nematocera</taxon>
        <taxon>Culicoidea</taxon>
        <taxon>Culicidae</taxon>
        <taxon>Culicinae</taxon>
        <taxon>Culicini</taxon>
        <taxon>Culex</taxon>
        <taxon>Culex</taxon>
    </lineage>
</organism>
<gene>
    <name evidence="1" type="ORF">pipiens_008026</name>
</gene>
<feature type="non-terminal residue" evidence="1">
    <location>
        <position position="47"/>
    </location>
</feature>
<comment type="caution">
    <text evidence="1">The sequence shown here is derived from an EMBL/GenBank/DDBJ whole genome shotgun (WGS) entry which is preliminary data.</text>
</comment>
<evidence type="ECO:0000313" key="2">
    <source>
        <dbReference type="Proteomes" id="UP001562425"/>
    </source>
</evidence>
<keyword evidence="2" id="KW-1185">Reference proteome</keyword>
<proteinExistence type="predicted"/>
<dbReference type="EMBL" id="JBEHCU010005483">
    <property type="protein sequence ID" value="KAL1399659.1"/>
    <property type="molecule type" value="Genomic_DNA"/>
</dbReference>
<dbReference type="Proteomes" id="UP001562425">
    <property type="component" value="Unassembled WGS sequence"/>
</dbReference>
<dbReference type="AlphaFoldDB" id="A0ABD1DMN0"/>
<accession>A0ABD1DMN0</accession>
<protein>
    <submittedName>
        <fullName evidence="1">Uncharacterized protein</fullName>
    </submittedName>
</protein>